<evidence type="ECO:0000313" key="5">
    <source>
        <dbReference type="EMBL" id="PKG27427.1"/>
    </source>
</evidence>
<dbReference type="PANTHER" id="PTHR33154:SF38">
    <property type="entry name" value="HTH ARSR-TYPE DOMAIN-CONTAINING PROTEIN"/>
    <property type="match status" value="1"/>
</dbReference>
<dbReference type="InterPro" id="IPR001845">
    <property type="entry name" value="HTH_ArsR_DNA-bd_dom"/>
</dbReference>
<organism evidence="5 6">
    <name type="scientific">Cytobacillus horneckiae</name>
    <dbReference type="NCBI Taxonomy" id="549687"/>
    <lineage>
        <taxon>Bacteria</taxon>
        <taxon>Bacillati</taxon>
        <taxon>Bacillota</taxon>
        <taxon>Bacilli</taxon>
        <taxon>Bacillales</taxon>
        <taxon>Bacillaceae</taxon>
        <taxon>Cytobacillus</taxon>
    </lineage>
</organism>
<dbReference type="AlphaFoldDB" id="A0A2N0ZD37"/>
<feature type="domain" description="HTH arsR-type" evidence="4">
    <location>
        <begin position="149"/>
        <end position="247"/>
    </location>
</feature>
<evidence type="ECO:0000256" key="1">
    <source>
        <dbReference type="ARBA" id="ARBA00023015"/>
    </source>
</evidence>
<dbReference type="Gene3D" id="1.10.10.10">
    <property type="entry name" value="Winged helix-like DNA-binding domain superfamily/Winged helix DNA-binding domain"/>
    <property type="match status" value="1"/>
</dbReference>
<dbReference type="Proteomes" id="UP000233343">
    <property type="component" value="Unassembled WGS sequence"/>
</dbReference>
<sequence length="247" mass="29028">MSFKELFLTFFKSGYDLSTKELNFNDPNNVFIYIENSILSSSEKHKLLYLYFLKDKTKESLVTLLTDTYEKYFKRISSYISLIHKDSKERICNLNKNEILFLLGNFQNPNCNKPSKVILIPSYFYYKSSLFSYDHEKDTAIYLIGTERLNEKREIVDVEENTLNMIKAISDRTKLKIIKTLYQNPSYGFELAKKLNLSSPTISHHLSKLEQLKIVSSSRHENKVYYNVNPDELQKAAELMSKMFKPD</sequence>
<comment type="caution">
    <text evidence="5">The sequence shown here is derived from an EMBL/GenBank/DDBJ whole genome shotgun (WGS) entry which is preliminary data.</text>
</comment>
<evidence type="ECO:0000256" key="3">
    <source>
        <dbReference type="ARBA" id="ARBA00023163"/>
    </source>
</evidence>
<dbReference type="PANTHER" id="PTHR33154">
    <property type="entry name" value="TRANSCRIPTIONAL REGULATOR, ARSR FAMILY"/>
    <property type="match status" value="1"/>
</dbReference>
<dbReference type="SMART" id="SM00418">
    <property type="entry name" value="HTH_ARSR"/>
    <property type="match status" value="1"/>
</dbReference>
<dbReference type="GO" id="GO:0003700">
    <property type="term" value="F:DNA-binding transcription factor activity"/>
    <property type="evidence" value="ECO:0007669"/>
    <property type="project" value="InterPro"/>
</dbReference>
<dbReference type="EMBL" id="PISD01000043">
    <property type="protein sequence ID" value="PKG27427.1"/>
    <property type="molecule type" value="Genomic_DNA"/>
</dbReference>
<evidence type="ECO:0000256" key="2">
    <source>
        <dbReference type="ARBA" id="ARBA00023125"/>
    </source>
</evidence>
<dbReference type="InterPro" id="IPR051081">
    <property type="entry name" value="HTH_MetalResp_TranReg"/>
</dbReference>
<keyword evidence="2" id="KW-0238">DNA-binding</keyword>
<dbReference type="Pfam" id="PF01022">
    <property type="entry name" value="HTH_5"/>
    <property type="match status" value="1"/>
</dbReference>
<gene>
    <name evidence="5" type="ORF">CWS20_18730</name>
</gene>
<name>A0A2N0ZD37_9BACI</name>
<dbReference type="GO" id="GO:0003677">
    <property type="term" value="F:DNA binding"/>
    <property type="evidence" value="ECO:0007669"/>
    <property type="project" value="UniProtKB-KW"/>
</dbReference>
<reference evidence="5 6" key="1">
    <citation type="journal article" date="2010" name="Int. J. Syst. Evol. Microbiol.">
        <title>Bacillus horneckiae sp. nov., isolated from a spacecraft-assembly clean room.</title>
        <authorList>
            <person name="Vaishampayan P."/>
            <person name="Probst A."/>
            <person name="Krishnamurthi S."/>
            <person name="Ghosh S."/>
            <person name="Osman S."/>
            <person name="McDowall A."/>
            <person name="Ruckmani A."/>
            <person name="Mayilraj S."/>
            <person name="Venkateswaran K."/>
        </authorList>
    </citation>
    <scope>NUCLEOTIDE SEQUENCE [LARGE SCALE GENOMIC DNA]</scope>
    <source>
        <strain evidence="6">1PO1SC</strain>
    </source>
</reference>
<dbReference type="PROSITE" id="PS50987">
    <property type="entry name" value="HTH_ARSR_2"/>
    <property type="match status" value="1"/>
</dbReference>
<dbReference type="PRINTS" id="PR00778">
    <property type="entry name" value="HTHARSR"/>
</dbReference>
<dbReference type="CDD" id="cd00090">
    <property type="entry name" value="HTH_ARSR"/>
    <property type="match status" value="1"/>
</dbReference>
<keyword evidence="1" id="KW-0805">Transcription regulation</keyword>
<keyword evidence="6" id="KW-1185">Reference proteome</keyword>
<evidence type="ECO:0000313" key="6">
    <source>
        <dbReference type="Proteomes" id="UP000233343"/>
    </source>
</evidence>
<proteinExistence type="predicted"/>
<dbReference type="InterPro" id="IPR036388">
    <property type="entry name" value="WH-like_DNA-bd_sf"/>
</dbReference>
<accession>A0A2N0ZD37</accession>
<dbReference type="SUPFAM" id="SSF46785">
    <property type="entry name" value="Winged helix' DNA-binding domain"/>
    <property type="match status" value="1"/>
</dbReference>
<protein>
    <submittedName>
        <fullName evidence="5">ArsR family transcriptional regulator</fullName>
    </submittedName>
</protein>
<dbReference type="InterPro" id="IPR011991">
    <property type="entry name" value="ArsR-like_HTH"/>
</dbReference>
<dbReference type="InterPro" id="IPR036390">
    <property type="entry name" value="WH_DNA-bd_sf"/>
</dbReference>
<evidence type="ECO:0000259" key="4">
    <source>
        <dbReference type="PROSITE" id="PS50987"/>
    </source>
</evidence>
<keyword evidence="3" id="KW-0804">Transcription</keyword>
<dbReference type="NCBIfam" id="NF033788">
    <property type="entry name" value="HTH_metalloreg"/>
    <property type="match status" value="1"/>
</dbReference>